<sequence length="473" mass="53109">MKLGSVLLLAVSQVTVSAWIGRPVMERAMAGVGSGGGRLDELDVTEHSSALSPRDHPSSSQCESELISRLKLTCHDTEADRIGVSIALTLCSITSARQQPPTECDAWSAIGFQTEGEGWKDMPGSDATDVDRRGRCLEALHRSPQDWSSYHGFHSNAMQLCHALQGKQQQEMARSIYANISQEKMELLTFLKTNEELRKNEEGKNQERFQERLEALGMVHETARQQHDTLASLIAGSASREDQAHARLLESIRELRSTGEGWWEEVRMQVQDQLDIDIVNARTVMNVQVVEMQRLLDTLLSEVAEKQYVEMRSLVTQHRSDQDFMWEREQARVAQLVGSIAQITDGVGDKLADMGLVISHHRESLNMASVRAHQLNPILEMALRQSQALHSMQLAEENATRRNLDLTDNINEKLAQTLEIAELSNIALEELKEEISRQSSMGVSFWRYLEFAGTCQSAFDYVASLRAKQLDPV</sequence>
<dbReference type="EMBL" id="JASBWS010000058">
    <property type="protein sequence ID" value="KAJ9103576.1"/>
    <property type="molecule type" value="Genomic_DNA"/>
</dbReference>
<protein>
    <submittedName>
        <fullName evidence="1">Uncharacterized protein</fullName>
    </submittedName>
</protein>
<organism evidence="1 2">
    <name type="scientific">Naganishia adeliensis</name>
    <dbReference type="NCBI Taxonomy" id="92952"/>
    <lineage>
        <taxon>Eukaryota</taxon>
        <taxon>Fungi</taxon>
        <taxon>Dikarya</taxon>
        <taxon>Basidiomycota</taxon>
        <taxon>Agaricomycotina</taxon>
        <taxon>Tremellomycetes</taxon>
        <taxon>Filobasidiales</taxon>
        <taxon>Filobasidiaceae</taxon>
        <taxon>Naganishia</taxon>
    </lineage>
</organism>
<accession>A0ACC2VXQ0</accession>
<gene>
    <name evidence="1" type="ORF">QFC20_004732</name>
</gene>
<dbReference type="Proteomes" id="UP001230649">
    <property type="component" value="Unassembled WGS sequence"/>
</dbReference>
<keyword evidence="2" id="KW-1185">Reference proteome</keyword>
<name>A0ACC2VXQ0_9TREE</name>
<reference evidence="1" key="1">
    <citation type="submission" date="2023-04" db="EMBL/GenBank/DDBJ databases">
        <title>Draft Genome sequencing of Naganishia species isolated from polar environments using Oxford Nanopore Technology.</title>
        <authorList>
            <person name="Leo P."/>
            <person name="Venkateswaran K."/>
        </authorList>
    </citation>
    <scope>NUCLEOTIDE SEQUENCE</scope>
    <source>
        <strain evidence="1">MNA-CCFEE 5262</strain>
    </source>
</reference>
<evidence type="ECO:0000313" key="1">
    <source>
        <dbReference type="EMBL" id="KAJ9103576.1"/>
    </source>
</evidence>
<proteinExistence type="predicted"/>
<comment type="caution">
    <text evidence="1">The sequence shown here is derived from an EMBL/GenBank/DDBJ whole genome shotgun (WGS) entry which is preliminary data.</text>
</comment>
<evidence type="ECO:0000313" key="2">
    <source>
        <dbReference type="Proteomes" id="UP001230649"/>
    </source>
</evidence>